<dbReference type="HOGENOM" id="CLU_1132712_0_0_7"/>
<dbReference type="Pfam" id="PF06067">
    <property type="entry name" value="DUF932"/>
    <property type="match status" value="1"/>
</dbReference>
<organism evidence="1 2">
    <name type="scientific">Syntrophus aciditrophicus (strain SB)</name>
    <dbReference type="NCBI Taxonomy" id="56780"/>
    <lineage>
        <taxon>Bacteria</taxon>
        <taxon>Pseudomonadati</taxon>
        <taxon>Thermodesulfobacteriota</taxon>
        <taxon>Syntrophia</taxon>
        <taxon>Syntrophales</taxon>
        <taxon>Syntrophaceae</taxon>
        <taxon>Syntrophus</taxon>
    </lineage>
</organism>
<dbReference type="InParanoid" id="Q2LV02"/>
<sequence length="264" mass="29562">MTEILMHRGGELVTKDQLDLIPLPEPTDSYMPVSHYDLADKFLMISQDILRDYKLVGENYGIARQGNQFFAVLKFQRERSEIGLSIAFRNSYDRSMAIGLAIGASVFVCDNLALSGEIVVMKKHTKNVWSELEEKAIATIYKSQNNYDQLIGDVDAFKSLPVDDNGAFQAMGLLFGNNIISPRQLTVLKEEWLKPSHEEFEPRNLWSFYNAATESLKSSPPVTIMEKHIRLHEALTYLGKEASNVQNGTLAAGLLSGGERKGTD</sequence>
<reference evidence="1 2" key="1">
    <citation type="journal article" date="2007" name="Proc. Natl. Acad. Sci. U.S.A.">
        <title>The genome of Syntrophus aciditrophicus: life at the thermodynamic limit of microbial growth.</title>
        <authorList>
            <person name="McInerney M.J."/>
            <person name="Rohlin L."/>
            <person name="Mouttaki H."/>
            <person name="Kim U."/>
            <person name="Krupp R.S."/>
            <person name="Rios-Hernandez L."/>
            <person name="Sieber J."/>
            <person name="Struchtemeyer C.G."/>
            <person name="Bhattacharyya A."/>
            <person name="Campbell J.W."/>
            <person name="Gunsalus R.P."/>
        </authorList>
    </citation>
    <scope>NUCLEOTIDE SEQUENCE [LARGE SCALE GENOMIC DNA]</scope>
    <source>
        <strain evidence="1 2">SB</strain>
    </source>
</reference>
<name>Q2LV02_SYNAS</name>
<dbReference type="Proteomes" id="UP000001933">
    <property type="component" value="Chromosome"/>
</dbReference>
<dbReference type="KEGG" id="sat:SYN_00492"/>
<dbReference type="AlphaFoldDB" id="Q2LV02"/>
<dbReference type="eggNOG" id="ENOG5032W1M">
    <property type="taxonomic scope" value="Bacteria"/>
</dbReference>
<dbReference type="RefSeq" id="WP_011417934.1">
    <property type="nucleotide sequence ID" value="NC_007759.1"/>
</dbReference>
<accession>Q2LV02</accession>
<proteinExistence type="predicted"/>
<evidence type="ECO:0000313" key="2">
    <source>
        <dbReference type="Proteomes" id="UP000001933"/>
    </source>
</evidence>
<dbReference type="STRING" id="56780.SYN_00492"/>
<keyword evidence="2" id="KW-1185">Reference proteome</keyword>
<protein>
    <submittedName>
        <fullName evidence="1">Hypothetical cytosolic protein</fullName>
    </submittedName>
</protein>
<evidence type="ECO:0000313" key="1">
    <source>
        <dbReference type="EMBL" id="ABC77913.1"/>
    </source>
</evidence>
<dbReference type="EMBL" id="CP000252">
    <property type="protein sequence ID" value="ABC77913.1"/>
    <property type="molecule type" value="Genomic_DNA"/>
</dbReference>
<dbReference type="OrthoDB" id="5472865at2"/>
<dbReference type="InterPro" id="IPR026325">
    <property type="entry name" value="DUF932"/>
</dbReference>
<gene>
    <name evidence="1" type="ORF">SYN_00492</name>
</gene>